<proteinExistence type="predicted"/>
<comment type="caution">
    <text evidence="2">The sequence shown here is derived from an EMBL/GenBank/DDBJ whole genome shotgun (WGS) entry which is preliminary data.</text>
</comment>
<dbReference type="Proteomes" id="UP000034182">
    <property type="component" value="Unassembled WGS sequence"/>
</dbReference>
<evidence type="ECO:0008006" key="4">
    <source>
        <dbReference type="Google" id="ProtNLM"/>
    </source>
</evidence>
<accession>A0A0G2DTL6</accession>
<feature type="chain" id="PRO_5002543315" description="Cyclin-dependent protein kinase regulator pho80" evidence="1">
    <location>
        <begin position="21"/>
        <end position="204"/>
    </location>
</feature>
<reference evidence="2 3" key="2">
    <citation type="submission" date="2015-05" db="EMBL/GenBank/DDBJ databases">
        <title>Distinctive expansion of gene families associated with plant cell wall degradation and secondary metabolism in the genomes of grapevine trunk pathogens.</title>
        <authorList>
            <person name="Lawrence D.P."/>
            <person name="Travadon R."/>
            <person name="Rolshausen P.E."/>
            <person name="Baumgartner K."/>
        </authorList>
    </citation>
    <scope>NUCLEOTIDE SEQUENCE [LARGE SCALE GENOMIC DNA]</scope>
    <source>
        <strain evidence="2">DS831</strain>
    </source>
</reference>
<evidence type="ECO:0000256" key="1">
    <source>
        <dbReference type="SAM" id="SignalP"/>
    </source>
</evidence>
<dbReference type="PANTHER" id="PTHR39219:SF1">
    <property type="entry name" value="ER MEMBRANE PROTEIN COMPLEX SUBUNIT 10"/>
    <property type="match status" value="1"/>
</dbReference>
<dbReference type="EMBL" id="LAQI01000237">
    <property type="protein sequence ID" value="KKY14302.1"/>
    <property type="molecule type" value="Genomic_DNA"/>
</dbReference>
<dbReference type="AlphaFoldDB" id="A0A0G2DTL6"/>
<name>A0A0G2DTL6_9PEZI</name>
<evidence type="ECO:0000313" key="2">
    <source>
        <dbReference type="EMBL" id="KKY14302.1"/>
    </source>
</evidence>
<organism evidence="2 3">
    <name type="scientific">Diplodia seriata</name>
    <dbReference type="NCBI Taxonomy" id="420778"/>
    <lineage>
        <taxon>Eukaryota</taxon>
        <taxon>Fungi</taxon>
        <taxon>Dikarya</taxon>
        <taxon>Ascomycota</taxon>
        <taxon>Pezizomycotina</taxon>
        <taxon>Dothideomycetes</taxon>
        <taxon>Dothideomycetes incertae sedis</taxon>
        <taxon>Botryosphaeriales</taxon>
        <taxon>Botryosphaeriaceae</taxon>
        <taxon>Diplodia</taxon>
    </lineage>
</organism>
<evidence type="ECO:0000313" key="3">
    <source>
        <dbReference type="Proteomes" id="UP000034182"/>
    </source>
</evidence>
<protein>
    <recommendedName>
        <fullName evidence="4">Cyclin-dependent protein kinase regulator pho80</fullName>
    </recommendedName>
</protein>
<dbReference type="Pfam" id="PF21203">
    <property type="entry name" value="ECM10"/>
    <property type="match status" value="1"/>
</dbReference>
<dbReference type="PANTHER" id="PTHR39219">
    <property type="entry name" value="ER MEMBRANE PROTEIN COMPLEX SUBUNIT 10"/>
    <property type="match status" value="1"/>
</dbReference>
<sequence>MASITHRLLAILALLTTALAAAADKTLNIHVWPLDASAPQHLAQLSYNAANASAAVVSWKAPSGGVFTAGGNGNDPNALVRIGLQKPDWTGILTSAAALGPEYKKTLVLHADAQGVVYGVGFGAEPRVVSEATEKKDAAESVDVVEVKVEKVQAGPAPFLNKPVVLDEKGKVAGQEEPEKTFLQKYWWAIGLFVVLQLFAGGKE</sequence>
<feature type="signal peptide" evidence="1">
    <location>
        <begin position="1"/>
        <end position="20"/>
    </location>
</feature>
<reference evidence="2 3" key="1">
    <citation type="submission" date="2015-03" db="EMBL/GenBank/DDBJ databases">
        <authorList>
            <person name="Morales-Cruz A."/>
            <person name="Amrine K.C."/>
            <person name="Cantu D."/>
        </authorList>
    </citation>
    <scope>NUCLEOTIDE SEQUENCE [LARGE SCALE GENOMIC DNA]</scope>
    <source>
        <strain evidence="2">DS831</strain>
    </source>
</reference>
<keyword evidence="1" id="KW-0732">Signal</keyword>
<gene>
    <name evidence="2" type="ORF">UCDDS831_g08287</name>
</gene>